<evidence type="ECO:0000256" key="1">
    <source>
        <dbReference type="SAM" id="MobiDB-lite"/>
    </source>
</evidence>
<dbReference type="EMBL" id="CAJNYD010002575">
    <property type="protein sequence ID" value="CAF3430489.1"/>
    <property type="molecule type" value="Genomic_DNA"/>
</dbReference>
<evidence type="ECO:0000313" key="4">
    <source>
        <dbReference type="EMBL" id="CAF4454000.1"/>
    </source>
</evidence>
<dbReference type="InterPro" id="IPR043502">
    <property type="entry name" value="DNA/RNA_pol_sf"/>
</dbReference>
<dbReference type="SUPFAM" id="SSF56672">
    <property type="entry name" value="DNA/RNA polymerases"/>
    <property type="match status" value="1"/>
</dbReference>
<dbReference type="InterPro" id="IPR036691">
    <property type="entry name" value="Endo/exonu/phosph_ase_sf"/>
</dbReference>
<accession>A0A818CRT3</accession>
<evidence type="ECO:0000313" key="5">
    <source>
        <dbReference type="Proteomes" id="UP000663833"/>
    </source>
</evidence>
<dbReference type="CDD" id="cd01650">
    <property type="entry name" value="RT_nLTR_like"/>
    <property type="match status" value="1"/>
</dbReference>
<comment type="caution">
    <text evidence="3">The sequence shown here is derived from an EMBL/GenBank/DDBJ whole genome shotgun (WGS) entry which is preliminary data.</text>
</comment>
<dbReference type="Proteomes" id="UP000663851">
    <property type="component" value="Unassembled WGS sequence"/>
</dbReference>
<dbReference type="Proteomes" id="UP000663833">
    <property type="component" value="Unassembled WGS sequence"/>
</dbReference>
<evidence type="ECO:0000313" key="3">
    <source>
        <dbReference type="EMBL" id="CAF3430489.1"/>
    </source>
</evidence>
<dbReference type="SUPFAM" id="SSF56219">
    <property type="entry name" value="DNase I-like"/>
    <property type="match status" value="1"/>
</dbReference>
<dbReference type="Gene3D" id="3.60.10.10">
    <property type="entry name" value="Endonuclease/exonuclease/phosphatase"/>
    <property type="match status" value="1"/>
</dbReference>
<dbReference type="AlphaFoldDB" id="A0A818CRT3"/>
<dbReference type="EMBL" id="CAJOBO010002496">
    <property type="protein sequence ID" value="CAF4454000.1"/>
    <property type="molecule type" value="Genomic_DNA"/>
</dbReference>
<sequence length="1001" mass="113988">MNGYNQTPYRLGRRPGKQGPRPLPDNQGRVEKLATGKTDVMTRTKDTNRGTGVTTIKTNDGAQRLKITKDIFTVGTWNVQTLWTTGKLELLRNEMKRFRFDVVGISEVRWTGKGETPRGDFIWSGENTTHTKGVGLLLSTKAKKAMIGYNPISSRLISVRFNATPFKITVIHVYALTSASSEDEIEAFYENIEKELSRTSKKDLIIITGDWNAKVGSDNTNWENTMGKYGYGDRNERGERLLEFAALHNFYICNTRFQQKPNRKWTWISPNGVHKNMIDLILIQKRWKSSVMNCRTFQSADISSDHSLVLCNIKLRLKQRQIKPQQNHRFEINQLKNQATKKLYQEKLNANLQRIIETDSIDEHATKIERAIEEALQTTITTTKRAKNPWISEQTLNLADEKRRVKQIKSISTQNAKLYKDLCNRVRKSARQDKEKWIRDKCDEIEKGLNVGNTRQAYSLIKTLKKKFVPRTTAIKNEDGTMAQSKDNVKERWTQYCSDLYKDDGGGDEIVRELENISPSYQDDSQDILYSEVNQAIQTLKSNKSPGSDGITAEMIQAGGEQLIHQIHALCNKAWNQGAIPKEWGKSILVPIPKKGDLNECSNYRTISLIDHTSKILLIILLNRLKYRLDPYLAEEQAGFRKDRSTVQQILTLRLLAEKAKRQGIKIYNCFIDFRKAFDTIKHNIIWAVLKSYGIGNKILALLQNIYEQAQSAVRVDKQIGEWFHTSVGTRQGDPLSPLLFITYLERVMDKAIQTDSGISISGTLVNNLRFADDINMIQEDRNMLLKQTERLQTVATQAGLTINTGKTKTLVFGGPNIEQPIQISGNVTGIMANNEYISDNLQVYMNDSGISSGIIFTEGLGPCMFFLLHNTRQTQPLCYLEHYSFLSKDESMWSTQRTLIFLLNKISQKLKTVLGIFSLAPDRFGLGDFQLLVGAGDINEAHVIDSAIALINENKQETIRALSKHKDALFLYKQLVNQVIVLKPVTRNLTNAEEGYSKFF</sequence>
<dbReference type="PROSITE" id="PS50878">
    <property type="entry name" value="RT_POL"/>
    <property type="match status" value="1"/>
</dbReference>
<feature type="domain" description="Reverse transcriptase" evidence="2">
    <location>
        <begin position="573"/>
        <end position="829"/>
    </location>
</feature>
<proteinExistence type="predicted"/>
<dbReference type="CDD" id="cd09076">
    <property type="entry name" value="L1-EN"/>
    <property type="match status" value="1"/>
</dbReference>
<dbReference type="Pfam" id="PF03372">
    <property type="entry name" value="Exo_endo_phos"/>
    <property type="match status" value="1"/>
</dbReference>
<name>A0A818CRT3_9BILA</name>
<dbReference type="PANTHER" id="PTHR19446">
    <property type="entry name" value="REVERSE TRANSCRIPTASES"/>
    <property type="match status" value="1"/>
</dbReference>
<evidence type="ECO:0000259" key="2">
    <source>
        <dbReference type="PROSITE" id="PS50878"/>
    </source>
</evidence>
<feature type="region of interest" description="Disordered" evidence="1">
    <location>
        <begin position="1"/>
        <end position="31"/>
    </location>
</feature>
<dbReference type="InterPro" id="IPR000477">
    <property type="entry name" value="RT_dom"/>
</dbReference>
<dbReference type="InterPro" id="IPR005135">
    <property type="entry name" value="Endo/exonuclease/phosphatase"/>
</dbReference>
<protein>
    <recommendedName>
        <fullName evidence="2">Reverse transcriptase domain-containing protein</fullName>
    </recommendedName>
</protein>
<gene>
    <name evidence="4" type="ORF">HFQ381_LOCUS24116</name>
    <name evidence="3" type="ORF">LUA448_LOCUS20293</name>
</gene>
<organism evidence="3 5">
    <name type="scientific">Rotaria socialis</name>
    <dbReference type="NCBI Taxonomy" id="392032"/>
    <lineage>
        <taxon>Eukaryota</taxon>
        <taxon>Metazoa</taxon>
        <taxon>Spiralia</taxon>
        <taxon>Gnathifera</taxon>
        <taxon>Rotifera</taxon>
        <taxon>Eurotatoria</taxon>
        <taxon>Bdelloidea</taxon>
        <taxon>Philodinida</taxon>
        <taxon>Philodinidae</taxon>
        <taxon>Rotaria</taxon>
    </lineage>
</organism>
<reference evidence="3" key="1">
    <citation type="submission" date="2021-02" db="EMBL/GenBank/DDBJ databases">
        <authorList>
            <person name="Nowell W R."/>
        </authorList>
    </citation>
    <scope>NUCLEOTIDE SEQUENCE</scope>
</reference>
<dbReference type="GO" id="GO:0003824">
    <property type="term" value="F:catalytic activity"/>
    <property type="evidence" value="ECO:0007669"/>
    <property type="project" value="InterPro"/>
</dbReference>
<dbReference type="Pfam" id="PF00078">
    <property type="entry name" value="RVT_1"/>
    <property type="match status" value="1"/>
</dbReference>